<dbReference type="AlphaFoldDB" id="A0A0F8YMY0"/>
<reference evidence="1" key="1">
    <citation type="journal article" date="2015" name="Nature">
        <title>Complex archaea that bridge the gap between prokaryotes and eukaryotes.</title>
        <authorList>
            <person name="Spang A."/>
            <person name="Saw J.H."/>
            <person name="Jorgensen S.L."/>
            <person name="Zaremba-Niedzwiedzka K."/>
            <person name="Martijn J."/>
            <person name="Lind A.E."/>
            <person name="van Eijk R."/>
            <person name="Schleper C."/>
            <person name="Guy L."/>
            <person name="Ettema T.J."/>
        </authorList>
    </citation>
    <scope>NUCLEOTIDE SEQUENCE</scope>
</reference>
<feature type="non-terminal residue" evidence="1">
    <location>
        <position position="1"/>
    </location>
</feature>
<organism evidence="1">
    <name type="scientific">marine sediment metagenome</name>
    <dbReference type="NCBI Taxonomy" id="412755"/>
    <lineage>
        <taxon>unclassified sequences</taxon>
        <taxon>metagenomes</taxon>
        <taxon>ecological metagenomes</taxon>
    </lineage>
</organism>
<sequence length="236" mass="26476">ACMYQEFFLITKGSFRLKRFRVGVRAETGTIRGQELDKFNGSIIVRFFADIKEPNDRTGVGTTDRLQGGGNRNRLYIDSIFSDADQLFQVEARYEGSVLQDARHTGANWLEFNFSDESDPTDPYPLKQAIYIPGGNRVHAFDLQVTRATGAEDVRIYGAAGGLYEDGRMWEHEYSGGRSWDLNADIGFEFDAFGFESTGTAVYRLDLGEAPASGTSGELVLKYYEPSDSSLSFRFR</sequence>
<gene>
    <name evidence="1" type="ORF">LCGC14_2800440</name>
</gene>
<accession>A0A0F8YMY0</accession>
<protein>
    <submittedName>
        <fullName evidence="1">Uncharacterized protein</fullName>
    </submittedName>
</protein>
<name>A0A0F8YMY0_9ZZZZ</name>
<dbReference type="EMBL" id="LAZR01052534">
    <property type="protein sequence ID" value="KKK82732.1"/>
    <property type="molecule type" value="Genomic_DNA"/>
</dbReference>
<comment type="caution">
    <text evidence="1">The sequence shown here is derived from an EMBL/GenBank/DDBJ whole genome shotgun (WGS) entry which is preliminary data.</text>
</comment>
<evidence type="ECO:0000313" key="1">
    <source>
        <dbReference type="EMBL" id="KKK82732.1"/>
    </source>
</evidence>
<proteinExistence type="predicted"/>